<feature type="non-terminal residue" evidence="6">
    <location>
        <position position="1"/>
    </location>
</feature>
<dbReference type="SUPFAM" id="SSF52540">
    <property type="entry name" value="P-loop containing nucleoside triphosphate hydrolases"/>
    <property type="match status" value="2"/>
</dbReference>
<dbReference type="GO" id="GO:0005524">
    <property type="term" value="F:ATP binding"/>
    <property type="evidence" value="ECO:0007669"/>
    <property type="project" value="InterPro"/>
</dbReference>
<evidence type="ECO:0000259" key="4">
    <source>
        <dbReference type="PROSITE" id="PS50151"/>
    </source>
</evidence>
<name>A0A3B1BZI4_9ZZZZ</name>
<dbReference type="PROSITE" id="PS50151">
    <property type="entry name" value="UVR"/>
    <property type="match status" value="1"/>
</dbReference>
<accession>A0A3B1BZI4</accession>
<evidence type="ECO:0000256" key="1">
    <source>
        <dbReference type="ARBA" id="ARBA00008533"/>
    </source>
</evidence>
<organism evidence="6">
    <name type="scientific">hydrothermal vent metagenome</name>
    <dbReference type="NCBI Taxonomy" id="652676"/>
    <lineage>
        <taxon>unclassified sequences</taxon>
        <taxon>metagenomes</taxon>
        <taxon>ecological metagenomes</taxon>
    </lineage>
</organism>
<dbReference type="Pfam" id="PF00271">
    <property type="entry name" value="Helicase_C"/>
    <property type="match status" value="1"/>
</dbReference>
<evidence type="ECO:0000256" key="2">
    <source>
        <dbReference type="ARBA" id="ARBA00026033"/>
    </source>
</evidence>
<dbReference type="InterPro" id="IPR001650">
    <property type="entry name" value="Helicase_C-like"/>
</dbReference>
<dbReference type="GO" id="GO:0009380">
    <property type="term" value="C:excinuclease repair complex"/>
    <property type="evidence" value="ECO:0007669"/>
    <property type="project" value="InterPro"/>
</dbReference>
<dbReference type="GO" id="GO:0006289">
    <property type="term" value="P:nucleotide-excision repair"/>
    <property type="evidence" value="ECO:0007669"/>
    <property type="project" value="InterPro"/>
</dbReference>
<dbReference type="SMART" id="SM00490">
    <property type="entry name" value="HELICc"/>
    <property type="match status" value="1"/>
</dbReference>
<proteinExistence type="inferred from homology"/>
<dbReference type="GO" id="GO:0003677">
    <property type="term" value="F:DNA binding"/>
    <property type="evidence" value="ECO:0007669"/>
    <property type="project" value="InterPro"/>
</dbReference>
<dbReference type="PANTHER" id="PTHR24029:SF0">
    <property type="entry name" value="UVRABC SYSTEM PROTEIN B"/>
    <property type="match status" value="1"/>
</dbReference>
<dbReference type="AlphaFoldDB" id="A0A3B1BZI4"/>
<dbReference type="EMBL" id="UOGB01000082">
    <property type="protein sequence ID" value="VAX17174.1"/>
    <property type="molecule type" value="Genomic_DNA"/>
</dbReference>
<dbReference type="InterPro" id="IPR027417">
    <property type="entry name" value="P-loop_NTPase"/>
</dbReference>
<comment type="subunit">
    <text evidence="2">Forms a heterotetramer with UvrA during the search for lesions. Interacts with UvrC in an incision complex.</text>
</comment>
<comment type="similarity">
    <text evidence="1">Belongs to the UvrB family.</text>
</comment>
<dbReference type="InterPro" id="IPR024759">
    <property type="entry name" value="UvrB_YAD/RRR_dom"/>
</dbReference>
<dbReference type="InterPro" id="IPR004807">
    <property type="entry name" value="UvrB"/>
</dbReference>
<protein>
    <recommendedName>
        <fullName evidence="3">UvrABC system protein B</fullName>
    </recommendedName>
</protein>
<dbReference type="Gene3D" id="4.10.860.10">
    <property type="entry name" value="UVR domain"/>
    <property type="match status" value="1"/>
</dbReference>
<evidence type="ECO:0000313" key="6">
    <source>
        <dbReference type="EMBL" id="VAX17174.1"/>
    </source>
</evidence>
<evidence type="ECO:0000259" key="5">
    <source>
        <dbReference type="PROSITE" id="PS51194"/>
    </source>
</evidence>
<reference evidence="6" key="1">
    <citation type="submission" date="2018-06" db="EMBL/GenBank/DDBJ databases">
        <authorList>
            <person name="Zhirakovskaya E."/>
        </authorList>
    </citation>
    <scope>NUCLEOTIDE SEQUENCE</scope>
</reference>
<dbReference type="Pfam" id="PF02151">
    <property type="entry name" value="UVR"/>
    <property type="match status" value="1"/>
</dbReference>
<feature type="domain" description="UVR" evidence="4">
    <location>
        <begin position="270"/>
        <end position="305"/>
    </location>
</feature>
<sequence length="308" mass="34517">DRSRKRSLVGYGFRLPSAFDNRPLSFEEFEQLARRIIYVSATPAPYELEKSGGVIVEQVVRPTGLVDPPTLVRPVDGQVDDLLAEINAKAKADQRVLVSAMTKRQAEDLTDYYQNLGVRARYLHSDIKTLERIEIINDLRSGEFDVLIGINLLREGLDIPEVGLVAILNADMEGFLRSETSIIQTSGRAARNLGGEVILYADKVTGSIKRAMDEMDRRRKLQSEYNEKHNITPVGISKKISGALSFIYSDGAKAGGKDADIENLERGHLEYLSGKYERAMKKAAEDLDFESAAEFRDRIKKIKKLELL</sequence>
<dbReference type="Pfam" id="PF12344">
    <property type="entry name" value="UvrB"/>
    <property type="match status" value="1"/>
</dbReference>
<dbReference type="InterPro" id="IPR001943">
    <property type="entry name" value="UVR_dom"/>
</dbReference>
<dbReference type="PROSITE" id="PS51194">
    <property type="entry name" value="HELICASE_CTER"/>
    <property type="match status" value="1"/>
</dbReference>
<dbReference type="Gene3D" id="3.40.50.300">
    <property type="entry name" value="P-loop containing nucleotide triphosphate hydrolases"/>
    <property type="match status" value="2"/>
</dbReference>
<dbReference type="SUPFAM" id="SSF46600">
    <property type="entry name" value="C-terminal UvrC-binding domain of UvrB"/>
    <property type="match status" value="1"/>
</dbReference>
<feature type="domain" description="Helicase C-terminal" evidence="5">
    <location>
        <begin position="78"/>
        <end position="240"/>
    </location>
</feature>
<dbReference type="GO" id="GO:0016887">
    <property type="term" value="F:ATP hydrolysis activity"/>
    <property type="evidence" value="ECO:0007669"/>
    <property type="project" value="InterPro"/>
</dbReference>
<gene>
    <name evidence="6" type="ORF">MNBD_NITROSPINAE03-735</name>
</gene>
<dbReference type="InterPro" id="IPR036876">
    <property type="entry name" value="UVR_dom_sf"/>
</dbReference>
<dbReference type="PANTHER" id="PTHR24029">
    <property type="entry name" value="UVRABC SYSTEM PROTEIN B"/>
    <property type="match status" value="1"/>
</dbReference>
<evidence type="ECO:0000256" key="3">
    <source>
        <dbReference type="ARBA" id="ARBA00029504"/>
    </source>
</evidence>